<gene>
    <name evidence="2" type="ORF">KSS89_09575</name>
</gene>
<dbReference type="RefSeq" id="WP_124346131.1">
    <property type="nucleotide sequence ID" value="NZ_CP027706.1"/>
</dbReference>
<organism evidence="2 3">
    <name type="scientific">Pseudomonas sessilinigenes</name>
    <dbReference type="NCBI Taxonomy" id="658629"/>
    <lineage>
        <taxon>Bacteria</taxon>
        <taxon>Pseudomonadati</taxon>
        <taxon>Pseudomonadota</taxon>
        <taxon>Gammaproteobacteria</taxon>
        <taxon>Pseudomonadales</taxon>
        <taxon>Pseudomonadaceae</taxon>
        <taxon>Pseudomonas</taxon>
    </lineage>
</organism>
<protein>
    <submittedName>
        <fullName evidence="2">Uncharacterized protein</fullName>
    </submittedName>
</protein>
<keyword evidence="1" id="KW-0812">Transmembrane</keyword>
<feature type="transmembrane region" description="Helical" evidence="1">
    <location>
        <begin position="78"/>
        <end position="95"/>
    </location>
</feature>
<evidence type="ECO:0000313" key="2">
    <source>
        <dbReference type="EMBL" id="QXH42449.1"/>
    </source>
</evidence>
<dbReference type="EMBL" id="CP077074">
    <property type="protein sequence ID" value="QXH42449.1"/>
    <property type="molecule type" value="Genomic_DNA"/>
</dbReference>
<keyword evidence="1" id="KW-0472">Membrane</keyword>
<evidence type="ECO:0000256" key="1">
    <source>
        <dbReference type="SAM" id="Phobius"/>
    </source>
</evidence>
<feature type="transmembrane region" description="Helical" evidence="1">
    <location>
        <begin position="47"/>
        <end position="66"/>
    </location>
</feature>
<reference evidence="2" key="1">
    <citation type="submission" date="2021-06" db="EMBL/GenBank/DDBJ databases">
        <title>Updating the genus Pseudomonas: Description of 43 new species and partition of the Pseudomonas putida group.</title>
        <authorList>
            <person name="Girard L."/>
            <person name="Lood C."/>
            <person name="Vandamme P."/>
            <person name="Rokni-Zadeh H."/>
            <person name="van Noort V."/>
            <person name="Hofte M."/>
            <person name="Lavigne R."/>
            <person name="De Mot R."/>
        </authorList>
    </citation>
    <scope>NUCLEOTIDE SEQUENCE</scope>
    <source>
        <strain evidence="2">CMR12a</strain>
    </source>
</reference>
<evidence type="ECO:0000313" key="3">
    <source>
        <dbReference type="Proteomes" id="UP000693952"/>
    </source>
</evidence>
<keyword evidence="3" id="KW-1185">Reference proteome</keyword>
<keyword evidence="1" id="KW-1133">Transmembrane helix</keyword>
<name>A0ABX8MT27_9PSED</name>
<proteinExistence type="predicted"/>
<feature type="transmembrane region" description="Helical" evidence="1">
    <location>
        <begin position="9"/>
        <end position="27"/>
    </location>
</feature>
<dbReference type="Proteomes" id="UP000693952">
    <property type="component" value="Chromosome"/>
</dbReference>
<accession>A0ABX8MT27</accession>
<sequence length="380" mass="42984">MKKDLNKPYFAPMFFWLVVIGVLLLVYGMGPAEVPELIYLSVQPLSLLVVFAFFYYLCCWTLISVFPLGEVGWKKVDYLWLALASMALVSATQVVRVDWFQTDFHLAQSAESGLQRRVMADIDDLLAPEQCKSAPQRLEPQDAAQVASLCERFATLPRMADGRLSTLGVAQVEQALESLQGEYSSPLVSQWLERIGTDFSEQKRQREEVRRLHQLTQASQAEKTYSYCSPLLLVIALALRAAKVTGEVLLKAPRRRKLWLIVNRRVVLDGQGFARGARARLDEALRNWRVAQWGVVHLACDFIAPASPQDTQVPVGAGFYENEFHLANLAEFDSSEFVEWTASQSIDLLYLVGETDAGLIERVRRWGQESNVEVLIRERI</sequence>